<feature type="transmembrane region" description="Helical" evidence="9">
    <location>
        <begin position="47"/>
        <end position="70"/>
    </location>
</feature>
<dbReference type="Proteomes" id="UP000238081">
    <property type="component" value="Unassembled WGS sequence"/>
</dbReference>
<evidence type="ECO:0000256" key="3">
    <source>
        <dbReference type="ARBA" id="ARBA00006263"/>
    </source>
</evidence>
<keyword evidence="7 9" id="KW-1133">Transmembrane helix</keyword>
<dbReference type="GO" id="GO:0009236">
    <property type="term" value="P:cobalamin biosynthetic process"/>
    <property type="evidence" value="ECO:0007669"/>
    <property type="project" value="UniProtKB-UniRule"/>
</dbReference>
<keyword evidence="5 9" id="KW-0169">Cobalamin biosynthesis</keyword>
<keyword evidence="8 9" id="KW-0472">Membrane</keyword>
<evidence type="ECO:0000256" key="6">
    <source>
        <dbReference type="ARBA" id="ARBA00022692"/>
    </source>
</evidence>
<dbReference type="NCBIfam" id="TIGR00380">
    <property type="entry name" value="cobal_cbiB"/>
    <property type="match status" value="1"/>
</dbReference>
<dbReference type="NCBIfam" id="NF002281">
    <property type="entry name" value="PRK01209.2-5"/>
    <property type="match status" value="1"/>
</dbReference>
<comment type="caution">
    <text evidence="10">The sequence shown here is derived from an EMBL/GenBank/DDBJ whole genome shotgun (WGS) entry which is preliminary data.</text>
</comment>
<reference evidence="10 11" key="1">
    <citation type="submission" date="2016-01" db="EMBL/GenBank/DDBJ databases">
        <title>Characterization of the Clostridium difficile lineages that are prevalent in Hong Kong and China.</title>
        <authorList>
            <person name="Kwok J.S.-L."/>
            <person name="Lam W.-Y."/>
            <person name="Ip M."/>
            <person name="Chan T.-F."/>
            <person name="Hawkey P.M."/>
            <person name="Tsui S.K.-W."/>
        </authorList>
    </citation>
    <scope>NUCLEOTIDE SEQUENCE [LARGE SCALE GENOMIC DNA]</scope>
    <source>
        <strain evidence="10 11">300064</strain>
    </source>
</reference>
<dbReference type="PANTHER" id="PTHR34308">
    <property type="entry name" value="COBALAMIN BIOSYNTHESIS PROTEIN CBIB"/>
    <property type="match status" value="1"/>
</dbReference>
<evidence type="ECO:0000313" key="11">
    <source>
        <dbReference type="Proteomes" id="UP000238081"/>
    </source>
</evidence>
<keyword evidence="4 9" id="KW-1003">Cell membrane</keyword>
<dbReference type="GO" id="GO:0048472">
    <property type="term" value="F:threonine-phosphate decarboxylase activity"/>
    <property type="evidence" value="ECO:0007669"/>
    <property type="project" value="InterPro"/>
</dbReference>
<evidence type="ECO:0000256" key="2">
    <source>
        <dbReference type="ARBA" id="ARBA00004953"/>
    </source>
</evidence>
<keyword evidence="6 9" id="KW-0812">Transmembrane</keyword>
<evidence type="ECO:0000256" key="8">
    <source>
        <dbReference type="ARBA" id="ARBA00023136"/>
    </source>
</evidence>
<organism evidence="10 11">
    <name type="scientific">Clostridium butyricum</name>
    <dbReference type="NCBI Taxonomy" id="1492"/>
    <lineage>
        <taxon>Bacteria</taxon>
        <taxon>Bacillati</taxon>
        <taxon>Bacillota</taxon>
        <taxon>Clostridia</taxon>
        <taxon>Eubacteriales</taxon>
        <taxon>Clostridiaceae</taxon>
        <taxon>Clostridium</taxon>
    </lineage>
</organism>
<proteinExistence type="inferred from homology"/>
<evidence type="ECO:0000256" key="7">
    <source>
        <dbReference type="ARBA" id="ARBA00022989"/>
    </source>
</evidence>
<dbReference type="HAMAP" id="MF_00024">
    <property type="entry name" value="CobD_CbiB"/>
    <property type="match status" value="1"/>
</dbReference>
<dbReference type="GO" id="GO:0005886">
    <property type="term" value="C:plasma membrane"/>
    <property type="evidence" value="ECO:0007669"/>
    <property type="project" value="UniProtKB-SubCell"/>
</dbReference>
<name>A0A2S7FD72_CLOBU</name>
<dbReference type="AlphaFoldDB" id="A0A2S7FD72"/>
<accession>A0A2S7FD72</accession>
<dbReference type="EMBL" id="LRDH01000077">
    <property type="protein sequence ID" value="PPV16619.1"/>
    <property type="molecule type" value="Genomic_DNA"/>
</dbReference>
<evidence type="ECO:0000256" key="1">
    <source>
        <dbReference type="ARBA" id="ARBA00004651"/>
    </source>
</evidence>
<dbReference type="PANTHER" id="PTHR34308:SF1">
    <property type="entry name" value="COBALAMIN BIOSYNTHESIS PROTEIN CBIB"/>
    <property type="match status" value="1"/>
</dbReference>
<evidence type="ECO:0000313" key="10">
    <source>
        <dbReference type="EMBL" id="PPV16619.1"/>
    </source>
</evidence>
<evidence type="ECO:0000256" key="9">
    <source>
        <dbReference type="HAMAP-Rule" id="MF_00024"/>
    </source>
</evidence>
<feature type="transmembrane region" description="Helical" evidence="9">
    <location>
        <begin position="291"/>
        <end position="311"/>
    </location>
</feature>
<protein>
    <recommendedName>
        <fullName evidence="9">Cobalamin biosynthesis protein CobD</fullName>
    </recommendedName>
</protein>
<dbReference type="UniPathway" id="UPA00148"/>
<dbReference type="GO" id="GO:0015420">
    <property type="term" value="F:ABC-type vitamin B12 transporter activity"/>
    <property type="evidence" value="ECO:0007669"/>
    <property type="project" value="UniProtKB-UniRule"/>
</dbReference>
<sequence>MELTIGFILDLLIGDPNNPFHPVRGIGLLASKLETIFRKLLKNSLKIAGLIVWIITIILTFAITYGIIFVCMKINRYLGVIVQGIIIYFCISAKGLVVEGYKVIKYLNEGNIEKSRKQLSYIVGRDTESLDSKGITRAVIETIAENMSDGVIAPILFAGIFGAAGSMAYKAVNTMDSMFGYKNDKYIEFGYFPAKLDDLFNYIPARVTGILIIISSFFLKRDYKNSLKIYKRDRYNHTSPNSAHPEAAMAGALDIQLGGANYYFGKIVEKPVIGDKIKEIEINDVKRTAEILYLSAVMGFILMVIIKFIIYRI</sequence>
<feature type="transmembrane region" description="Helical" evidence="9">
    <location>
        <begin position="199"/>
        <end position="219"/>
    </location>
</feature>
<comment type="subcellular location">
    <subcellularLocation>
        <location evidence="1 9">Cell membrane</location>
        <topology evidence="1 9">Multi-pass membrane protein</topology>
    </subcellularLocation>
</comment>
<comment type="pathway">
    <text evidence="2 9">Cofactor biosynthesis; adenosylcobalamin biosynthesis.</text>
</comment>
<feature type="transmembrane region" description="Helical" evidence="9">
    <location>
        <begin position="151"/>
        <end position="169"/>
    </location>
</feature>
<dbReference type="Pfam" id="PF03186">
    <property type="entry name" value="CobD_Cbib"/>
    <property type="match status" value="1"/>
</dbReference>
<dbReference type="RefSeq" id="WP_043662984.1">
    <property type="nucleotide sequence ID" value="NZ_JSEG01000005.1"/>
</dbReference>
<feature type="transmembrane region" description="Helical" evidence="9">
    <location>
        <begin position="76"/>
        <end position="97"/>
    </location>
</feature>
<gene>
    <name evidence="9" type="primary">cobD</name>
    <name evidence="10" type="ORF">AWN73_10150</name>
</gene>
<evidence type="ECO:0000256" key="5">
    <source>
        <dbReference type="ARBA" id="ARBA00022573"/>
    </source>
</evidence>
<comment type="function">
    <text evidence="9">Converts cobyric acid to cobinamide by the addition of aminopropanol on the F carboxylic group.</text>
</comment>
<dbReference type="InterPro" id="IPR004485">
    <property type="entry name" value="Cobalamin_biosynth_CobD/CbiB"/>
</dbReference>
<comment type="similarity">
    <text evidence="3 9">Belongs to the CobD/CbiB family.</text>
</comment>
<evidence type="ECO:0000256" key="4">
    <source>
        <dbReference type="ARBA" id="ARBA00022475"/>
    </source>
</evidence>